<evidence type="ECO:0000256" key="1">
    <source>
        <dbReference type="SAM" id="MobiDB-lite"/>
    </source>
</evidence>
<feature type="region of interest" description="Disordered" evidence="1">
    <location>
        <begin position="182"/>
        <end position="201"/>
    </location>
</feature>
<gene>
    <name evidence="2" type="ORF">B0T23DRAFT_8647</name>
</gene>
<dbReference type="AlphaFoldDB" id="A0AAJ0MUW4"/>
<evidence type="ECO:0000313" key="2">
    <source>
        <dbReference type="EMBL" id="KAK3499118.1"/>
    </source>
</evidence>
<evidence type="ECO:0000313" key="3">
    <source>
        <dbReference type="Proteomes" id="UP001285908"/>
    </source>
</evidence>
<name>A0AAJ0MUW4_9PEZI</name>
<keyword evidence="3" id="KW-1185">Reference proteome</keyword>
<reference evidence="2 3" key="1">
    <citation type="journal article" date="2023" name="Mol. Phylogenet. Evol.">
        <title>Genome-scale phylogeny and comparative genomics of the fungal order Sordariales.</title>
        <authorList>
            <person name="Hensen N."/>
            <person name="Bonometti L."/>
            <person name="Westerberg I."/>
            <person name="Brannstrom I.O."/>
            <person name="Guillou S."/>
            <person name="Cros-Aarteil S."/>
            <person name="Calhoun S."/>
            <person name="Haridas S."/>
            <person name="Kuo A."/>
            <person name="Mondo S."/>
            <person name="Pangilinan J."/>
            <person name="Riley R."/>
            <person name="LaButti K."/>
            <person name="Andreopoulos B."/>
            <person name="Lipzen A."/>
            <person name="Chen C."/>
            <person name="Yan M."/>
            <person name="Daum C."/>
            <person name="Ng V."/>
            <person name="Clum A."/>
            <person name="Steindorff A."/>
            <person name="Ohm R.A."/>
            <person name="Martin F."/>
            <person name="Silar P."/>
            <person name="Natvig D.O."/>
            <person name="Lalanne C."/>
            <person name="Gautier V."/>
            <person name="Ament-Velasquez S.L."/>
            <person name="Kruys A."/>
            <person name="Hutchinson M.I."/>
            <person name="Powell A.J."/>
            <person name="Barry K."/>
            <person name="Miller A.N."/>
            <person name="Grigoriev I.V."/>
            <person name="Debuchy R."/>
            <person name="Gladieux P."/>
            <person name="Hiltunen Thoren M."/>
            <person name="Johannesson H."/>
        </authorList>
    </citation>
    <scope>NUCLEOTIDE SEQUENCE [LARGE SCALE GENOMIC DNA]</scope>
    <source>
        <strain evidence="2 3">FGSC 10403</strain>
    </source>
</reference>
<organism evidence="2 3">
    <name type="scientific">Neurospora hispaniola</name>
    <dbReference type="NCBI Taxonomy" id="588809"/>
    <lineage>
        <taxon>Eukaryota</taxon>
        <taxon>Fungi</taxon>
        <taxon>Dikarya</taxon>
        <taxon>Ascomycota</taxon>
        <taxon>Pezizomycotina</taxon>
        <taxon>Sordariomycetes</taxon>
        <taxon>Sordariomycetidae</taxon>
        <taxon>Sordariales</taxon>
        <taxon>Sordariaceae</taxon>
        <taxon>Neurospora</taxon>
    </lineage>
</organism>
<dbReference type="EMBL" id="JAULSX010000001">
    <property type="protein sequence ID" value="KAK3499118.1"/>
    <property type="molecule type" value="Genomic_DNA"/>
</dbReference>
<protein>
    <submittedName>
        <fullName evidence="2">Uncharacterized protein</fullName>
    </submittedName>
</protein>
<dbReference type="RefSeq" id="XP_062696751.1">
    <property type="nucleotide sequence ID" value="XM_062841907.1"/>
</dbReference>
<feature type="compositionally biased region" description="Polar residues" evidence="1">
    <location>
        <begin position="182"/>
        <end position="198"/>
    </location>
</feature>
<comment type="caution">
    <text evidence="2">The sequence shown here is derived from an EMBL/GenBank/DDBJ whole genome shotgun (WGS) entry which is preliminary data.</text>
</comment>
<proteinExistence type="predicted"/>
<accession>A0AAJ0MUW4</accession>
<dbReference type="GeneID" id="87879529"/>
<dbReference type="Proteomes" id="UP001285908">
    <property type="component" value="Unassembled WGS sequence"/>
</dbReference>
<sequence length="215" mass="24009">MPAAQIFCKRGGFAKGRTGAQTRLQELPPEGMQAVEIFCKRGDFAKGGGCKSRDLHCMWVWDLGIGVANWGEGGTTLEPPTYLRRRIVNMSVWPRMIQSRHINLVDFFPVYFLNHIGWNNHSRSGCAKHIRRRAQGEVEGVPVVMDNPTEDKQLRAIHVTANKGHGRKQGSLCVSMHNLTGTYPNQTTEPPPHTSTARTPPFRNMSITVMATLDC</sequence>